<accession>A0A6M3JD24</accession>
<feature type="compositionally biased region" description="Basic and acidic residues" evidence="1">
    <location>
        <begin position="1"/>
        <end position="13"/>
    </location>
</feature>
<evidence type="ECO:0000313" key="3">
    <source>
        <dbReference type="EMBL" id="QJA81169.1"/>
    </source>
</evidence>
<sequence length="546" mass="61711">MGINIEQHHRRELPQGTAGNVIAPRTDSYGELGNLGDKLTQLGMASFELNLKAKYYNEKSNAQLQIDKKFLEYEDSLDPNNTEEWIANLEKMQESFGEIKVTSQRLKAELPTMLEEAKLRQRSSLSNYQNVVDARNITRDLQTNFISSQDITATTPIDSEGDRKQSQITWLDSLFGLELINPAGEVVKENLQAIEGRDDPLMRSDKVKIGMALAWNEGENQKRHDFVIKKVTEELLQNPNEAYINNPNKYLKDMGIEGKFEPDDVAALNKAYRQGQNIIEGQKVERAQQFDKETRRRILQGGSQEELQKLRQEILGNPDISGPQLNTLVNLYDSRIDGMGKKYTDDQKYAAYVKIQEEADPEKKMKLLAEHAGGLGFTKAASIYDDITDPTTANDPILPDILGTIDDVYSYSRGVIQKGEKKPEEIQKDIALAGLDTTRLKAQVIEQDKRLIKEGKTPQQRIDAAEALIAPAKEDAAKEIVKTSFWGRAKQNIKELRAHSSLMSLTPGLSFKGKKEKSPYDEYPDAFQEDGAWKVIKNGKKYRIED</sequence>
<gene>
    <name evidence="3" type="ORF">MM415A00575_0005</name>
    <name evidence="2" type="ORF">MM415B00170_0045</name>
    <name evidence="4" type="ORF">TM448B00791_0021</name>
</gene>
<proteinExistence type="predicted"/>
<evidence type="ECO:0000313" key="2">
    <source>
        <dbReference type="EMBL" id="QJA67736.1"/>
    </source>
</evidence>
<dbReference type="EMBL" id="MT142450">
    <property type="protein sequence ID" value="QJA81169.1"/>
    <property type="molecule type" value="Genomic_DNA"/>
</dbReference>
<organism evidence="2">
    <name type="scientific">viral metagenome</name>
    <dbReference type="NCBI Taxonomy" id="1070528"/>
    <lineage>
        <taxon>unclassified sequences</taxon>
        <taxon>metagenomes</taxon>
        <taxon>organismal metagenomes</taxon>
    </lineage>
</organism>
<dbReference type="EMBL" id="MT144658">
    <property type="protein sequence ID" value="QJH96683.1"/>
    <property type="molecule type" value="Genomic_DNA"/>
</dbReference>
<dbReference type="AlphaFoldDB" id="A0A6M3JD24"/>
<reference evidence="2" key="1">
    <citation type="submission" date="2020-03" db="EMBL/GenBank/DDBJ databases">
        <title>The deep terrestrial virosphere.</title>
        <authorList>
            <person name="Holmfeldt K."/>
            <person name="Nilsson E."/>
            <person name="Simone D."/>
            <person name="Lopez-Fernandez M."/>
            <person name="Wu X."/>
            <person name="de Brujin I."/>
            <person name="Lundin D."/>
            <person name="Andersson A."/>
            <person name="Bertilsson S."/>
            <person name="Dopson M."/>
        </authorList>
    </citation>
    <scope>NUCLEOTIDE SEQUENCE</scope>
    <source>
        <strain evidence="3">MM415A00575</strain>
        <strain evidence="2">MM415B00170</strain>
        <strain evidence="4">TM448B00791</strain>
    </source>
</reference>
<name>A0A6M3JD24_9ZZZZ</name>
<protein>
    <submittedName>
        <fullName evidence="2">Uncharacterized protein</fullName>
    </submittedName>
</protein>
<feature type="region of interest" description="Disordered" evidence="1">
    <location>
        <begin position="1"/>
        <end position="22"/>
    </location>
</feature>
<evidence type="ECO:0000256" key="1">
    <source>
        <dbReference type="SAM" id="MobiDB-lite"/>
    </source>
</evidence>
<evidence type="ECO:0000313" key="4">
    <source>
        <dbReference type="EMBL" id="QJH96683.1"/>
    </source>
</evidence>
<dbReference type="EMBL" id="MT141575">
    <property type="protein sequence ID" value="QJA67736.1"/>
    <property type="molecule type" value="Genomic_DNA"/>
</dbReference>